<dbReference type="RefSeq" id="WP_005860464.1">
    <property type="nucleotide sequence ID" value="NZ_AAYA01000009.1"/>
</dbReference>
<evidence type="ECO:0000313" key="4">
    <source>
        <dbReference type="EMBL" id="EBA07450.1"/>
    </source>
</evidence>
<keyword evidence="2" id="KW-0732">Signal</keyword>
<gene>
    <name evidence="4" type="ORF">SSE37_21665</name>
</gene>
<sequence length="282" mass="28751">MKTTSALILALAVIAGQAGAECATDEAIAAYVKDYMAKVPTAALVPDGSMEDARCTQDKLIEALVPEMGEIVGYKAGLTSGPAQERFGVTEPVAGVLYADMLLQDGALVPLSFGAKPLFEADLILVIGDDGINDAATPEEAMAHISAVQPFIELPDLVFKDGEPINGITLTANGVAPRMGVLGAPIPVEDPAAMLEALASMQVTVTDAEGTVLAEAPGASVLGNPVNSVLWLMSKGYAMNAGDLVSVGSIGPLMPPAKALGKATVSYAGLPGDPEVSVTFTE</sequence>
<dbReference type="EMBL" id="AAYA01000009">
    <property type="protein sequence ID" value="EBA07450.1"/>
    <property type="molecule type" value="Genomic_DNA"/>
</dbReference>
<dbReference type="GO" id="GO:0005737">
    <property type="term" value="C:cytoplasm"/>
    <property type="evidence" value="ECO:0007669"/>
    <property type="project" value="TreeGrafter"/>
</dbReference>
<evidence type="ECO:0000256" key="1">
    <source>
        <dbReference type="ARBA" id="ARBA00023239"/>
    </source>
</evidence>
<evidence type="ECO:0000259" key="3">
    <source>
        <dbReference type="Pfam" id="PF01557"/>
    </source>
</evidence>
<dbReference type="eggNOG" id="COG3971">
    <property type="taxonomic scope" value="Bacteria"/>
</dbReference>
<dbReference type="Gene3D" id="3.90.850.10">
    <property type="entry name" value="Fumarylacetoacetase-like, C-terminal domain"/>
    <property type="match status" value="1"/>
</dbReference>
<feature type="domain" description="Fumarylacetoacetase-like C-terminal" evidence="3">
    <location>
        <begin position="92"/>
        <end position="252"/>
    </location>
</feature>
<reference evidence="4 5" key="1">
    <citation type="submission" date="2006-06" db="EMBL/GenBank/DDBJ databases">
        <authorList>
            <person name="Moran M.A."/>
            <person name="Ferriera S."/>
            <person name="Johnson J."/>
            <person name="Kravitz S."/>
            <person name="Beeson K."/>
            <person name="Sutton G."/>
            <person name="Rogers Y.-H."/>
            <person name="Friedman R."/>
            <person name="Frazier M."/>
            <person name="Venter J.C."/>
        </authorList>
    </citation>
    <scope>NUCLEOTIDE SEQUENCE [LARGE SCALE GENOMIC DNA]</scope>
    <source>
        <strain evidence="4 5">E-37</strain>
    </source>
</reference>
<accession>A3K5R1</accession>
<dbReference type="InterPro" id="IPR036663">
    <property type="entry name" value="Fumarylacetoacetase_C_sf"/>
</dbReference>
<dbReference type="AlphaFoldDB" id="A3K5R1"/>
<dbReference type="PANTHER" id="PTHR30143:SF0">
    <property type="entry name" value="2-KETO-4-PENTENOATE HYDRATASE"/>
    <property type="match status" value="1"/>
</dbReference>
<dbReference type="Proteomes" id="UP000005713">
    <property type="component" value="Unassembled WGS sequence"/>
</dbReference>
<protein>
    <submittedName>
        <fullName evidence="4">Hydratase/decarboxylase</fullName>
    </submittedName>
</protein>
<feature type="signal peptide" evidence="2">
    <location>
        <begin position="1"/>
        <end position="20"/>
    </location>
</feature>
<comment type="caution">
    <text evidence="4">The sequence shown here is derived from an EMBL/GenBank/DDBJ whole genome shotgun (WGS) entry which is preliminary data.</text>
</comment>
<organism evidence="4 5">
    <name type="scientific">Sagittula stellata (strain ATCC 700073 / DSM 11524 / E-37)</name>
    <dbReference type="NCBI Taxonomy" id="388399"/>
    <lineage>
        <taxon>Bacteria</taxon>
        <taxon>Pseudomonadati</taxon>
        <taxon>Pseudomonadota</taxon>
        <taxon>Alphaproteobacteria</taxon>
        <taxon>Rhodobacterales</taxon>
        <taxon>Roseobacteraceae</taxon>
        <taxon>Sagittula</taxon>
    </lineage>
</organism>
<dbReference type="Pfam" id="PF01557">
    <property type="entry name" value="FAA_hydrolase"/>
    <property type="match status" value="1"/>
</dbReference>
<proteinExistence type="predicted"/>
<dbReference type="OrthoDB" id="9792137at2"/>
<evidence type="ECO:0000256" key="2">
    <source>
        <dbReference type="SAM" id="SignalP"/>
    </source>
</evidence>
<dbReference type="PANTHER" id="PTHR30143">
    <property type="entry name" value="ACID HYDRATASE"/>
    <property type="match status" value="1"/>
</dbReference>
<keyword evidence="1" id="KW-0456">Lyase</keyword>
<dbReference type="SUPFAM" id="SSF56529">
    <property type="entry name" value="FAH"/>
    <property type="match status" value="1"/>
</dbReference>
<evidence type="ECO:0000313" key="5">
    <source>
        <dbReference type="Proteomes" id="UP000005713"/>
    </source>
</evidence>
<dbReference type="GO" id="GO:0008684">
    <property type="term" value="F:2-oxopent-4-enoate hydratase activity"/>
    <property type="evidence" value="ECO:0007669"/>
    <property type="project" value="TreeGrafter"/>
</dbReference>
<name>A3K5R1_SAGS3</name>
<dbReference type="InterPro" id="IPR050772">
    <property type="entry name" value="Hydratase-Decarb/MhpD_sf"/>
</dbReference>
<dbReference type="InterPro" id="IPR011234">
    <property type="entry name" value="Fumarylacetoacetase-like_C"/>
</dbReference>
<feature type="chain" id="PRO_5002654393" evidence="2">
    <location>
        <begin position="21"/>
        <end position="282"/>
    </location>
</feature>
<keyword evidence="5" id="KW-1185">Reference proteome</keyword>